<evidence type="ECO:0000259" key="12">
    <source>
        <dbReference type="PROSITE" id="PS50004"/>
    </source>
</evidence>
<dbReference type="InterPro" id="IPR001478">
    <property type="entry name" value="PDZ"/>
</dbReference>
<feature type="region of interest" description="Disordered" evidence="11">
    <location>
        <begin position="1202"/>
        <end position="1265"/>
    </location>
</feature>
<dbReference type="PANTHER" id="PTHR12157">
    <property type="entry name" value="REGULATING SYNAPTIC MEMBRANE EXOCYTOSIS PROTEIN"/>
    <property type="match status" value="1"/>
</dbReference>
<dbReference type="GO" id="GO:0030154">
    <property type="term" value="P:cell differentiation"/>
    <property type="evidence" value="ECO:0007669"/>
    <property type="project" value="UniProtKB-KW"/>
</dbReference>
<dbReference type="PROSITE" id="PS50004">
    <property type="entry name" value="C2"/>
    <property type="match status" value="2"/>
</dbReference>
<feature type="region of interest" description="Disordered" evidence="11">
    <location>
        <begin position="488"/>
        <end position="549"/>
    </location>
</feature>
<dbReference type="InterPro" id="IPR010911">
    <property type="entry name" value="Rab_BD"/>
</dbReference>
<keyword evidence="1" id="KW-0597">Phosphoprotein</keyword>
<dbReference type="Pfam" id="PF22601">
    <property type="entry name" value="RIM2a_ZnF"/>
    <property type="match status" value="1"/>
</dbReference>
<feature type="region of interest" description="Disordered" evidence="11">
    <location>
        <begin position="1"/>
        <end position="26"/>
    </location>
</feature>
<feature type="coiled-coil region" evidence="10">
    <location>
        <begin position="40"/>
        <end position="81"/>
    </location>
</feature>
<dbReference type="CDD" id="cd04031">
    <property type="entry name" value="C2A_RIM1alpha"/>
    <property type="match status" value="1"/>
</dbReference>
<feature type="compositionally biased region" description="Basic and acidic residues" evidence="11">
    <location>
        <begin position="293"/>
        <end position="347"/>
    </location>
</feature>
<dbReference type="GO" id="GO:0048788">
    <property type="term" value="C:cytoskeleton of presynaptic active zone"/>
    <property type="evidence" value="ECO:0007669"/>
    <property type="project" value="TreeGrafter"/>
</dbReference>
<feature type="region of interest" description="Disordered" evidence="11">
    <location>
        <begin position="692"/>
        <end position="716"/>
    </location>
</feature>
<feature type="domain" description="PDZ" evidence="13">
    <location>
        <begin position="599"/>
        <end position="685"/>
    </location>
</feature>
<dbReference type="CDD" id="cd04028">
    <property type="entry name" value="C2B_RIM1alpha"/>
    <property type="match status" value="1"/>
</dbReference>
<dbReference type="InterPro" id="IPR000008">
    <property type="entry name" value="C2_dom"/>
</dbReference>
<evidence type="ECO:0000259" key="15">
    <source>
        <dbReference type="PROSITE" id="PS50916"/>
    </source>
</evidence>
<feature type="compositionally biased region" description="Basic and acidic residues" evidence="11">
    <location>
        <begin position="987"/>
        <end position="1004"/>
    </location>
</feature>
<feature type="region of interest" description="Disordered" evidence="11">
    <location>
        <begin position="1314"/>
        <end position="1365"/>
    </location>
</feature>
<evidence type="ECO:0000256" key="10">
    <source>
        <dbReference type="SAM" id="Coils"/>
    </source>
</evidence>
<feature type="region of interest" description="Disordered" evidence="11">
    <location>
        <begin position="170"/>
        <end position="471"/>
    </location>
</feature>
<feature type="region of interest" description="Disordered" evidence="11">
    <location>
        <begin position="1039"/>
        <end position="1148"/>
    </location>
</feature>
<dbReference type="CTD" id="22999"/>
<feature type="compositionally biased region" description="Polar residues" evidence="11">
    <location>
        <begin position="179"/>
        <end position="191"/>
    </location>
</feature>
<feature type="domain" description="C2" evidence="12">
    <location>
        <begin position="1408"/>
        <end position="1526"/>
    </location>
</feature>
<dbReference type="SUPFAM" id="SSF49562">
    <property type="entry name" value="C2 domain (Calcium/lipid-binding domain, CaLB)"/>
    <property type="match status" value="2"/>
</dbReference>
<dbReference type="InterPro" id="IPR039032">
    <property type="entry name" value="Rim-like"/>
</dbReference>
<name>A0A6J0I6Q7_9PASS</name>
<evidence type="ECO:0000256" key="7">
    <source>
        <dbReference type="ARBA" id="ARBA00023018"/>
    </source>
</evidence>
<feature type="compositionally biased region" description="Basic and acidic residues" evidence="11">
    <location>
        <begin position="1059"/>
        <end position="1075"/>
    </location>
</feature>
<dbReference type="RefSeq" id="XP_017681796.1">
    <property type="nucleotide sequence ID" value="XM_017826307.1"/>
</dbReference>
<dbReference type="GO" id="GO:0044325">
    <property type="term" value="F:transmembrane transporter binding"/>
    <property type="evidence" value="ECO:0007669"/>
    <property type="project" value="TreeGrafter"/>
</dbReference>
<dbReference type="FunFam" id="2.60.40.150:FF:000001">
    <property type="entry name" value="Regulating synaptic membrane exocytosis 3, isoform CRA_a"/>
    <property type="match status" value="1"/>
</dbReference>
<feature type="compositionally biased region" description="Polar residues" evidence="11">
    <location>
        <begin position="1102"/>
        <end position="1112"/>
    </location>
</feature>
<feature type="compositionally biased region" description="Basic residues" evidence="11">
    <location>
        <begin position="367"/>
        <end position="378"/>
    </location>
</feature>
<feature type="compositionally biased region" description="Polar residues" evidence="11">
    <location>
        <begin position="930"/>
        <end position="939"/>
    </location>
</feature>
<dbReference type="InterPro" id="IPR017455">
    <property type="entry name" value="Znf_FYVE-rel"/>
</dbReference>
<evidence type="ECO:0000256" key="2">
    <source>
        <dbReference type="ARBA" id="ARBA00022723"/>
    </source>
</evidence>
<dbReference type="SMART" id="SM00228">
    <property type="entry name" value="PDZ"/>
    <property type="match status" value="1"/>
</dbReference>
<comment type="subcellular location">
    <subcellularLocation>
        <location evidence="8">Synapse</location>
    </subcellularLocation>
</comment>
<dbReference type="CDD" id="cd06714">
    <property type="entry name" value="PDZ_RIM-like"/>
    <property type="match status" value="1"/>
</dbReference>
<feature type="compositionally biased region" description="Basic and acidic residues" evidence="11">
    <location>
        <begin position="1087"/>
        <end position="1101"/>
    </location>
</feature>
<feature type="compositionally biased region" description="Low complexity" evidence="11">
    <location>
        <begin position="215"/>
        <end position="229"/>
    </location>
</feature>
<feature type="compositionally biased region" description="Basic and acidic residues" evidence="11">
    <location>
        <begin position="454"/>
        <end position="464"/>
    </location>
</feature>
<feature type="compositionally biased region" description="Polar residues" evidence="11">
    <location>
        <begin position="1119"/>
        <end position="1135"/>
    </location>
</feature>
<dbReference type="OrthoDB" id="420032at2759"/>
<dbReference type="Gene3D" id="3.30.40.10">
    <property type="entry name" value="Zinc/RING finger domain, C3HC4 (zinc finger)"/>
    <property type="match status" value="1"/>
</dbReference>
<reference evidence="17" key="1">
    <citation type="submission" date="2025-08" db="UniProtKB">
        <authorList>
            <consortium name="RefSeq"/>
        </authorList>
    </citation>
    <scope>IDENTIFICATION</scope>
</reference>
<sequence>MSSSVGPRGPRPPTVPPPMQELPDLSHLTEEERNIIMAVMDRQKEEEEKEEAMLKRLHQQFESYKEQVRKIGEEARRYQGEHKDDAPTCGICHKTKFADGCGHLCSYCRTKFCARCGGRVSLRSNNEDKVYRNTVPPHCGSHSSVPVRVMWVCNLCRKQQEILTKSGAWFFGSGPQPSPSQDGTLSDTATGGRSDAPREKKARLQERSRSQTPLSTAAASSQEISSSSVHSDRRKGAEVSQPAMGLDQKQASSRSRSEPPKERKKAILVSDQNGKGLKSERKRVPKSSLQKEGPTDDKERKERHEGRRLEKGKSQDYPDLPEKLEEGKVPDDEKQRKEDEYHTRYRSDPNLARYPVKPHPEEQQMRMHAKVSKVRHERRHSDVALPHTEMEEAEVPENKLGKRSQLQGTQDRKSLVETQRSYSIDRTGDVRISVSKQLTNHSPPTPRHSPVPIEHVEYKNHDSFIKQSRLDPSSAILMRKAKREKMETMLRNDSLSSDQSESVRPSPPKPHRAKRGGKKRQMSVSSSEEEGASTPEYTSCEDVEIESESVSEKGDLDYYWLDPATWHSRETSPISSHPVTWQPSKEGDRLIGRVILNKRTTMPKESGALLGLKVVGGKMTELGRLGAFITKVKKGSLADVVGHLRAGDEVLEWNGKPLPGATNEEVYNIILESKSEPQVEIIVSRPIGDIPRIPETSHPPLESSSSSFESQKMERPSISVISPTSPGALRDAPQVLPGQLSVKLWYDKVGHQLIVNVLQATDLPPRVDGRPRNPYVKMYFLPDRSDKSKRRTKTVKKSLEPKWNQTFLYSHVHRRDFRERMLEITVWDQPRVQEEESEFLGEILIELETALLDDEPHWYKLQTHDESSLPLPQPSPFMPRRHVHGGESTSKKLQRSRPISDSDISDYDVDDGIGVVPPVGYRSSTRESKSTTLTVPEQQRTTHHRSRSVSPHRGDDQGRPRSRLPNVPLQRSLDEIHQMRRSRSPTRHHDASRTPVDYRSRELDSQYLSDQESELLMLPRAKRGRSAECLHTISELQPSLDRARSASTNCLRPDTSLHSPERERGRLSPSLERRRPTSPRIHIQHASPEDDRQSRKVERYSSQKQTRKGSATETERTHQQGSPTQSPPADTSFSSRRGRQLPQVPVRSGSIEQASLVVEERTRQMKMKVHRYNQTSGSGSSQEHEREQYTKYNIQTDQYRSCDNVSAKSSDSDVSDVSAISRTSSASRLSSTSFMSEQSERPRGRISTFTPKMQGRRMGTSGRITKSTSVSGEMYKLEHIDGSQSDTAVGMVGTGGKKRRSSFSAKVVAIVSRRSRSTSQLSQTEGGSKKLKSTIQRSTETGMAAEMRSRMVRQPSRESTDGSINSYSSEGNLIFPGVRLGADSQFSDFLDGLGPAQLVGRQTLATPAMGDIQIGMVDKKGQLEVEVIRARGLTQKPGSKSTPAPYVKVYLLENGACIAKKKTRIARKTLDPLYQQTLVFEESPQGKVLQVIVWGDYGRMDHKCFMGVAQILLEELDLSSVVIGWYKLFPPSSLVDPTLTPLTRRASQSSLESSTGPPCIRS</sequence>
<dbReference type="InterPro" id="IPR054386">
    <property type="entry name" value="RIM_Znf"/>
</dbReference>
<keyword evidence="7" id="KW-0770">Synapse</keyword>
<dbReference type="PROSITE" id="PS50106">
    <property type="entry name" value="PDZ"/>
    <property type="match status" value="1"/>
</dbReference>
<feature type="compositionally biased region" description="Low complexity" evidence="11">
    <location>
        <begin position="1215"/>
        <end position="1236"/>
    </location>
</feature>
<dbReference type="InterPro" id="IPR036034">
    <property type="entry name" value="PDZ_sf"/>
</dbReference>
<dbReference type="InterPro" id="IPR013083">
    <property type="entry name" value="Znf_RING/FYVE/PHD"/>
</dbReference>
<keyword evidence="4 9" id="KW-0863">Zinc-finger</keyword>
<feature type="compositionally biased region" description="Basic and acidic residues" evidence="11">
    <location>
        <begin position="195"/>
        <end position="209"/>
    </location>
</feature>
<accession>A0A6J0I6Q7</accession>
<feature type="domain" description="RabBD" evidence="15">
    <location>
        <begin position="22"/>
        <end position="173"/>
    </location>
</feature>
<dbReference type="PROSITE" id="PS50178">
    <property type="entry name" value="ZF_FYVE"/>
    <property type="match status" value="1"/>
</dbReference>
<organism evidence="16 17">
    <name type="scientific">Lepidothrix coronata</name>
    <name type="common">blue-crowned manakin</name>
    <dbReference type="NCBI Taxonomy" id="321398"/>
    <lineage>
        <taxon>Eukaryota</taxon>
        <taxon>Metazoa</taxon>
        <taxon>Chordata</taxon>
        <taxon>Craniata</taxon>
        <taxon>Vertebrata</taxon>
        <taxon>Euteleostomi</taxon>
        <taxon>Archelosauria</taxon>
        <taxon>Archosauria</taxon>
        <taxon>Dinosauria</taxon>
        <taxon>Saurischia</taxon>
        <taxon>Theropoda</taxon>
        <taxon>Coelurosauria</taxon>
        <taxon>Aves</taxon>
        <taxon>Neognathae</taxon>
        <taxon>Neoaves</taxon>
        <taxon>Telluraves</taxon>
        <taxon>Australaves</taxon>
        <taxon>Passeriformes</taxon>
        <taxon>Pipridae</taxon>
        <taxon>Lepidothrix</taxon>
    </lineage>
</organism>
<gene>
    <name evidence="17" type="primary">RIMS1</name>
</gene>
<dbReference type="PROSITE" id="PS50916">
    <property type="entry name" value="RABBD"/>
    <property type="match status" value="1"/>
</dbReference>
<dbReference type="GO" id="GO:0006886">
    <property type="term" value="P:intracellular protein transport"/>
    <property type="evidence" value="ECO:0007669"/>
    <property type="project" value="InterPro"/>
</dbReference>
<evidence type="ECO:0000256" key="6">
    <source>
        <dbReference type="ARBA" id="ARBA00022833"/>
    </source>
</evidence>
<dbReference type="Pfam" id="PF00168">
    <property type="entry name" value="C2"/>
    <property type="match status" value="2"/>
</dbReference>
<keyword evidence="6" id="KW-0862">Zinc</keyword>
<evidence type="ECO:0000259" key="14">
    <source>
        <dbReference type="PROSITE" id="PS50178"/>
    </source>
</evidence>
<dbReference type="InterPro" id="IPR035892">
    <property type="entry name" value="C2_domain_sf"/>
</dbReference>
<dbReference type="GO" id="GO:0008270">
    <property type="term" value="F:zinc ion binding"/>
    <property type="evidence" value="ECO:0007669"/>
    <property type="project" value="UniProtKB-KW"/>
</dbReference>
<feature type="compositionally biased region" description="Acidic residues" evidence="11">
    <location>
        <begin position="539"/>
        <end position="549"/>
    </location>
</feature>
<dbReference type="SUPFAM" id="SSF50156">
    <property type="entry name" value="PDZ domain-like"/>
    <property type="match status" value="1"/>
</dbReference>
<keyword evidence="10" id="KW-0175">Coiled coil</keyword>
<dbReference type="PANTHER" id="PTHR12157:SF18">
    <property type="entry name" value="REGULATING SYNAPTIC MEMBRANE EXOCYTOSIS PROTEIN 1"/>
    <property type="match status" value="1"/>
</dbReference>
<evidence type="ECO:0000256" key="3">
    <source>
        <dbReference type="ARBA" id="ARBA00022737"/>
    </source>
</evidence>
<keyword evidence="5" id="KW-0221">Differentiation</keyword>
<proteinExistence type="predicted"/>
<dbReference type="FunFam" id="2.30.42.10:FF:000003">
    <property type="entry name" value="Regulating synaptic membrane exocytosis protein 1, putative"/>
    <property type="match status" value="1"/>
</dbReference>
<dbReference type="InterPro" id="IPR011011">
    <property type="entry name" value="Znf_FYVE_PHD"/>
</dbReference>
<feature type="compositionally biased region" description="Basic residues" evidence="11">
    <location>
        <begin position="509"/>
        <end position="521"/>
    </location>
</feature>
<evidence type="ECO:0000256" key="1">
    <source>
        <dbReference type="ARBA" id="ARBA00022553"/>
    </source>
</evidence>
<dbReference type="Pfam" id="PF00595">
    <property type="entry name" value="PDZ"/>
    <property type="match status" value="1"/>
</dbReference>
<feature type="domain" description="C2" evidence="12">
    <location>
        <begin position="736"/>
        <end position="859"/>
    </location>
</feature>
<dbReference type="Proteomes" id="UP000504624">
    <property type="component" value="Unplaced"/>
</dbReference>
<dbReference type="GO" id="GO:2000300">
    <property type="term" value="P:regulation of synaptic vesicle exocytosis"/>
    <property type="evidence" value="ECO:0007669"/>
    <property type="project" value="TreeGrafter"/>
</dbReference>
<dbReference type="GeneID" id="108502785"/>
<dbReference type="SMART" id="SM00239">
    <property type="entry name" value="C2"/>
    <property type="match status" value="2"/>
</dbReference>
<evidence type="ECO:0000256" key="5">
    <source>
        <dbReference type="ARBA" id="ARBA00022782"/>
    </source>
</evidence>
<feature type="domain" description="FYVE-type" evidence="14">
    <location>
        <begin position="83"/>
        <end position="161"/>
    </location>
</feature>
<dbReference type="GO" id="GO:0048167">
    <property type="term" value="P:regulation of synaptic plasticity"/>
    <property type="evidence" value="ECO:0007669"/>
    <property type="project" value="TreeGrafter"/>
</dbReference>
<dbReference type="GO" id="GO:0042734">
    <property type="term" value="C:presynaptic membrane"/>
    <property type="evidence" value="ECO:0007669"/>
    <property type="project" value="TreeGrafter"/>
</dbReference>
<feature type="compositionally biased region" description="Low complexity" evidence="11">
    <location>
        <begin position="694"/>
        <end position="710"/>
    </location>
</feature>
<feature type="region of interest" description="Disordered" evidence="11">
    <location>
        <begin position="864"/>
        <end position="1004"/>
    </location>
</feature>
<dbReference type="GO" id="GO:0050806">
    <property type="term" value="P:positive regulation of synaptic transmission"/>
    <property type="evidence" value="ECO:0007669"/>
    <property type="project" value="TreeGrafter"/>
</dbReference>
<keyword evidence="3" id="KW-0677">Repeat</keyword>
<dbReference type="Gene3D" id="2.30.42.10">
    <property type="match status" value="1"/>
</dbReference>
<evidence type="ECO:0000259" key="13">
    <source>
        <dbReference type="PROSITE" id="PS50106"/>
    </source>
</evidence>
<dbReference type="SUPFAM" id="SSF57903">
    <property type="entry name" value="FYVE/PHD zinc finger"/>
    <property type="match status" value="1"/>
</dbReference>
<dbReference type="GO" id="GO:0042391">
    <property type="term" value="P:regulation of membrane potential"/>
    <property type="evidence" value="ECO:0007669"/>
    <property type="project" value="TreeGrafter"/>
</dbReference>
<feature type="compositionally biased region" description="Polar residues" evidence="11">
    <location>
        <begin position="491"/>
        <end position="503"/>
    </location>
</feature>
<dbReference type="Gene3D" id="2.60.40.150">
    <property type="entry name" value="C2 domain"/>
    <property type="match status" value="2"/>
</dbReference>
<evidence type="ECO:0000256" key="8">
    <source>
        <dbReference type="ARBA" id="ARBA00034103"/>
    </source>
</evidence>
<keyword evidence="16" id="KW-1185">Reference proteome</keyword>
<dbReference type="GO" id="GO:0048791">
    <property type="term" value="P:calcium ion-regulated exocytosis of neurotransmitter"/>
    <property type="evidence" value="ECO:0007669"/>
    <property type="project" value="TreeGrafter"/>
</dbReference>
<evidence type="ECO:0000313" key="16">
    <source>
        <dbReference type="Proteomes" id="UP000504624"/>
    </source>
</evidence>
<protein>
    <submittedName>
        <fullName evidence="17">Regulating synaptic membrane exocytosis protein 1 isoform X26</fullName>
    </submittedName>
</protein>
<evidence type="ECO:0000256" key="4">
    <source>
        <dbReference type="ARBA" id="ARBA00022771"/>
    </source>
</evidence>
<evidence type="ECO:0000313" key="17">
    <source>
        <dbReference type="RefSeq" id="XP_017681796.1"/>
    </source>
</evidence>
<evidence type="ECO:0000256" key="11">
    <source>
        <dbReference type="SAM" id="MobiDB-lite"/>
    </source>
</evidence>
<feature type="compositionally biased region" description="Pro residues" evidence="11">
    <location>
        <begin position="9"/>
        <end position="20"/>
    </location>
</feature>
<feature type="compositionally biased region" description="Low complexity" evidence="11">
    <location>
        <begin position="912"/>
        <end position="921"/>
    </location>
</feature>
<dbReference type="GO" id="GO:0031267">
    <property type="term" value="F:small GTPase binding"/>
    <property type="evidence" value="ECO:0007669"/>
    <property type="project" value="InterPro"/>
</dbReference>
<dbReference type="FunFam" id="2.60.40.150:FF:000003">
    <property type="entry name" value="Regulating synaptic membrane exocytosis protein 2"/>
    <property type="match status" value="1"/>
</dbReference>
<evidence type="ECO:0000256" key="9">
    <source>
        <dbReference type="PROSITE-ProRule" id="PRU00091"/>
    </source>
</evidence>
<keyword evidence="2" id="KW-0479">Metal-binding</keyword>
<dbReference type="FunFam" id="3.30.40.10:FF:000044">
    <property type="entry name" value="Regulating synaptic membrane exocytosis protein 2"/>
    <property type="match status" value="1"/>
</dbReference>